<dbReference type="EMBL" id="JAHRHJ020000007">
    <property type="protein sequence ID" value="KAH9309688.1"/>
    <property type="molecule type" value="Genomic_DNA"/>
</dbReference>
<reference evidence="1 2" key="1">
    <citation type="journal article" date="2021" name="Nat. Plants">
        <title>The Taxus genome provides insights into paclitaxel biosynthesis.</title>
        <authorList>
            <person name="Xiong X."/>
            <person name="Gou J."/>
            <person name="Liao Q."/>
            <person name="Li Y."/>
            <person name="Zhou Q."/>
            <person name="Bi G."/>
            <person name="Li C."/>
            <person name="Du R."/>
            <person name="Wang X."/>
            <person name="Sun T."/>
            <person name="Guo L."/>
            <person name="Liang H."/>
            <person name="Lu P."/>
            <person name="Wu Y."/>
            <person name="Zhang Z."/>
            <person name="Ro D.K."/>
            <person name="Shang Y."/>
            <person name="Huang S."/>
            <person name="Yan J."/>
        </authorList>
    </citation>
    <scope>NUCLEOTIDE SEQUENCE [LARGE SCALE GENOMIC DNA]</scope>
    <source>
        <strain evidence="1">Ta-2019</strain>
    </source>
</reference>
<name>A0AA38FVU9_TAXCH</name>
<dbReference type="PANTHER" id="PTHR31263:SF0">
    <property type="entry name" value="CELLULASE FAMILY PROTEIN (AFU_ORTHOLOGUE AFUA_5G14560)"/>
    <property type="match status" value="1"/>
</dbReference>
<comment type="caution">
    <text evidence="1">The sequence shown here is derived from an EMBL/GenBank/DDBJ whole genome shotgun (WGS) entry which is preliminary data.</text>
</comment>
<organism evidence="1 2">
    <name type="scientific">Taxus chinensis</name>
    <name type="common">Chinese yew</name>
    <name type="synonym">Taxus wallichiana var. chinensis</name>
    <dbReference type="NCBI Taxonomy" id="29808"/>
    <lineage>
        <taxon>Eukaryota</taxon>
        <taxon>Viridiplantae</taxon>
        <taxon>Streptophyta</taxon>
        <taxon>Embryophyta</taxon>
        <taxon>Tracheophyta</taxon>
        <taxon>Spermatophyta</taxon>
        <taxon>Pinopsida</taxon>
        <taxon>Pinidae</taxon>
        <taxon>Conifers II</taxon>
        <taxon>Cupressales</taxon>
        <taxon>Taxaceae</taxon>
        <taxon>Taxus</taxon>
    </lineage>
</organism>
<protein>
    <submittedName>
        <fullName evidence="1">Uncharacterized protein</fullName>
    </submittedName>
</protein>
<sequence>QPISSITTNITSLGFYCVRLTYSIHMLTRPYYTRSIGGHTFEFINLTAQDEVIEVHNPGLLQLTHLQAYKHVENEMAVH</sequence>
<keyword evidence="2" id="KW-1185">Reference proteome</keyword>
<feature type="non-terminal residue" evidence="1">
    <location>
        <position position="79"/>
    </location>
</feature>
<evidence type="ECO:0000313" key="2">
    <source>
        <dbReference type="Proteomes" id="UP000824469"/>
    </source>
</evidence>
<dbReference type="PANTHER" id="PTHR31263">
    <property type="entry name" value="CELLULASE FAMILY PROTEIN (AFU_ORTHOLOGUE AFUA_5G14560)"/>
    <property type="match status" value="1"/>
</dbReference>
<gene>
    <name evidence="1" type="ORF">KI387_037599</name>
</gene>
<dbReference type="AlphaFoldDB" id="A0AA38FVU9"/>
<accession>A0AA38FVU9</accession>
<dbReference type="Proteomes" id="UP000824469">
    <property type="component" value="Unassembled WGS sequence"/>
</dbReference>
<feature type="non-terminal residue" evidence="1">
    <location>
        <position position="1"/>
    </location>
</feature>
<proteinExistence type="predicted"/>
<evidence type="ECO:0000313" key="1">
    <source>
        <dbReference type="EMBL" id="KAH9309688.1"/>
    </source>
</evidence>